<dbReference type="Proteomes" id="UP000252357">
    <property type="component" value="Unassembled WGS sequence"/>
</dbReference>
<dbReference type="EMBL" id="QPGB01000007">
    <property type="protein sequence ID" value="RCS56461.1"/>
    <property type="molecule type" value="Genomic_DNA"/>
</dbReference>
<dbReference type="OrthoDB" id="5297568at2"/>
<comment type="caution">
    <text evidence="1">The sequence shown here is derived from an EMBL/GenBank/DDBJ whole genome shotgun (WGS) entry which is preliminary data.</text>
</comment>
<sequence length="141" mass="16268">MTQVDFHFNLADKLLYACRLARKVYLAGQPLVVYCDDRAVLTRFDQQLWQFSALDFIPHVMLDDPLAADTPVVLTATEGDTPHHSVLLNLGLETPLFFSRFERLLELVGVEEDERQAGRARFKFYRERGYPMQNFDLTKAA</sequence>
<reference evidence="1 2" key="1">
    <citation type="journal article" date="2018" name="Int. J. Syst. Evol. Microbiol.">
        <title>Parvibium lacunae gen. nov., sp. nov., a new member of the family Alcaligenaceae isolated from a freshwater pond.</title>
        <authorList>
            <person name="Chen W.M."/>
            <person name="Xie P.B."/>
            <person name="Hsu M.Y."/>
            <person name="Sheu S.Y."/>
        </authorList>
    </citation>
    <scope>NUCLEOTIDE SEQUENCE [LARGE SCALE GENOMIC DNA]</scope>
    <source>
        <strain evidence="1 2">KMB9</strain>
    </source>
</reference>
<dbReference type="GO" id="GO:0003677">
    <property type="term" value="F:DNA binding"/>
    <property type="evidence" value="ECO:0007669"/>
    <property type="project" value="InterPro"/>
</dbReference>
<dbReference type="RefSeq" id="WP_114403670.1">
    <property type="nucleotide sequence ID" value="NZ_QPGB01000007.1"/>
</dbReference>
<dbReference type="GO" id="GO:0032298">
    <property type="term" value="P:positive regulation of DNA-templated DNA replication initiation"/>
    <property type="evidence" value="ECO:0007669"/>
    <property type="project" value="TreeGrafter"/>
</dbReference>
<proteinExistence type="predicted"/>
<keyword evidence="2" id="KW-1185">Reference proteome</keyword>
<dbReference type="Gene3D" id="3.40.50.10110">
    <property type="entry name" value="DNA polymerase III subunit chi"/>
    <property type="match status" value="1"/>
</dbReference>
<dbReference type="InterPro" id="IPR036768">
    <property type="entry name" value="PolIII_chi_sf"/>
</dbReference>
<evidence type="ECO:0000313" key="1">
    <source>
        <dbReference type="EMBL" id="RCS56461.1"/>
    </source>
</evidence>
<dbReference type="NCBIfam" id="NF004348">
    <property type="entry name" value="PRK05728.1-5"/>
    <property type="match status" value="1"/>
</dbReference>
<dbReference type="Pfam" id="PF04364">
    <property type="entry name" value="DNA_pol3_chi"/>
    <property type="match status" value="1"/>
</dbReference>
<organism evidence="1 2">
    <name type="scientific">Parvibium lacunae</name>
    <dbReference type="NCBI Taxonomy" id="1888893"/>
    <lineage>
        <taxon>Bacteria</taxon>
        <taxon>Pseudomonadati</taxon>
        <taxon>Pseudomonadota</taxon>
        <taxon>Betaproteobacteria</taxon>
        <taxon>Burkholderiales</taxon>
        <taxon>Alcaligenaceae</taxon>
        <taxon>Parvibium</taxon>
    </lineage>
</organism>
<dbReference type="GO" id="GO:0006260">
    <property type="term" value="P:DNA replication"/>
    <property type="evidence" value="ECO:0007669"/>
    <property type="project" value="InterPro"/>
</dbReference>
<gene>
    <name evidence="1" type="ORF">DU000_12080</name>
</gene>
<accession>A0A368KZL2</accession>
<evidence type="ECO:0000313" key="2">
    <source>
        <dbReference type="Proteomes" id="UP000252357"/>
    </source>
</evidence>
<dbReference type="GO" id="GO:0003887">
    <property type="term" value="F:DNA-directed DNA polymerase activity"/>
    <property type="evidence" value="ECO:0007669"/>
    <property type="project" value="InterPro"/>
</dbReference>
<dbReference type="InterPro" id="IPR007459">
    <property type="entry name" value="DNA_pol3_chi"/>
</dbReference>
<protein>
    <submittedName>
        <fullName evidence="1">DNA polymerase III subunit chi</fullName>
    </submittedName>
</protein>
<dbReference type="SUPFAM" id="SSF102400">
    <property type="entry name" value="DNA polymerase III chi subunit"/>
    <property type="match status" value="1"/>
</dbReference>
<dbReference type="PANTHER" id="PTHR38767:SF1">
    <property type="entry name" value="DNA POLYMERASE III SUBUNIT CHI"/>
    <property type="match status" value="1"/>
</dbReference>
<dbReference type="PANTHER" id="PTHR38767">
    <property type="entry name" value="DNA POLYMERASE III SUBUNIT CHI"/>
    <property type="match status" value="1"/>
</dbReference>
<dbReference type="AlphaFoldDB" id="A0A368KZL2"/>
<name>A0A368KZL2_9BURK</name>